<gene>
    <name evidence="11" type="ORF">J4Q44_G00291140</name>
</gene>
<protein>
    <recommendedName>
        <fullName evidence="10">Myosin motor domain-containing protein</fullName>
    </recommendedName>
</protein>
<keyword evidence="7 8" id="KW-0009">Actin-binding</keyword>
<dbReference type="PROSITE" id="PS51456">
    <property type="entry name" value="MYOSIN_MOTOR"/>
    <property type="match status" value="1"/>
</dbReference>
<dbReference type="SUPFAM" id="SSF50084">
    <property type="entry name" value="Myosin S1 fragment, N-terminal domain"/>
    <property type="match status" value="1"/>
</dbReference>
<keyword evidence="5 8" id="KW-0518">Myosin</keyword>
<dbReference type="GO" id="GO:0005737">
    <property type="term" value="C:cytoplasm"/>
    <property type="evidence" value="ECO:0007669"/>
    <property type="project" value="TreeGrafter"/>
</dbReference>
<feature type="compositionally biased region" description="Basic and acidic residues" evidence="9">
    <location>
        <begin position="68"/>
        <end position="81"/>
    </location>
</feature>
<dbReference type="AlphaFoldDB" id="A0AAN8L9M3"/>
<dbReference type="InterPro" id="IPR036961">
    <property type="entry name" value="Kinesin_motor_dom_sf"/>
</dbReference>
<dbReference type="Gene3D" id="3.40.850.10">
    <property type="entry name" value="Kinesin motor domain"/>
    <property type="match status" value="1"/>
</dbReference>
<evidence type="ECO:0000256" key="3">
    <source>
        <dbReference type="ARBA" id="ARBA00022840"/>
    </source>
</evidence>
<evidence type="ECO:0000256" key="2">
    <source>
        <dbReference type="ARBA" id="ARBA00022741"/>
    </source>
</evidence>
<evidence type="ECO:0000256" key="8">
    <source>
        <dbReference type="PROSITE-ProRule" id="PRU00782"/>
    </source>
</evidence>
<reference evidence="11 12" key="1">
    <citation type="submission" date="2021-04" db="EMBL/GenBank/DDBJ databases">
        <authorList>
            <person name="De Guttry C."/>
            <person name="Zahm M."/>
            <person name="Klopp C."/>
            <person name="Cabau C."/>
            <person name="Louis A."/>
            <person name="Berthelot C."/>
            <person name="Parey E."/>
            <person name="Roest Crollius H."/>
            <person name="Montfort J."/>
            <person name="Robinson-Rechavi M."/>
            <person name="Bucao C."/>
            <person name="Bouchez O."/>
            <person name="Gislard M."/>
            <person name="Lluch J."/>
            <person name="Milhes M."/>
            <person name="Lampietro C."/>
            <person name="Lopez Roques C."/>
            <person name="Donnadieu C."/>
            <person name="Braasch I."/>
            <person name="Desvignes T."/>
            <person name="Postlethwait J."/>
            <person name="Bobe J."/>
            <person name="Wedekind C."/>
            <person name="Guiguen Y."/>
        </authorList>
    </citation>
    <scope>NUCLEOTIDE SEQUENCE [LARGE SCALE GENOMIC DNA]</scope>
    <source>
        <strain evidence="11">Cs_M1</strain>
        <tissue evidence="11">Blood</tissue>
    </source>
</reference>
<dbReference type="EMBL" id="JAGTTL010000027">
    <property type="protein sequence ID" value="KAK6301016.1"/>
    <property type="molecule type" value="Genomic_DNA"/>
</dbReference>
<feature type="domain" description="Myosin motor" evidence="10">
    <location>
        <begin position="1"/>
        <end position="172"/>
    </location>
</feature>
<dbReference type="InterPro" id="IPR001609">
    <property type="entry name" value="Myosin_head_motor_dom-like"/>
</dbReference>
<evidence type="ECO:0000256" key="6">
    <source>
        <dbReference type="ARBA" id="ARBA00023175"/>
    </source>
</evidence>
<dbReference type="GO" id="GO:0005524">
    <property type="term" value="F:ATP binding"/>
    <property type="evidence" value="ECO:0007669"/>
    <property type="project" value="UniProtKB-UniRule"/>
</dbReference>
<comment type="caution">
    <text evidence="8">Lacks conserved residue(s) required for the propagation of feature annotation.</text>
</comment>
<comment type="similarity">
    <text evidence="1 8">Belongs to the TRAFAC class myosin-kinesin ATPase superfamily. Myosin family.</text>
</comment>
<dbReference type="GO" id="GO:0051015">
    <property type="term" value="F:actin filament binding"/>
    <property type="evidence" value="ECO:0007669"/>
    <property type="project" value="InterPro"/>
</dbReference>
<dbReference type="Gene3D" id="2.30.30.360">
    <property type="entry name" value="Myosin S1 fragment, N-terminal"/>
    <property type="match status" value="1"/>
</dbReference>
<evidence type="ECO:0000256" key="5">
    <source>
        <dbReference type="ARBA" id="ARBA00023123"/>
    </source>
</evidence>
<dbReference type="Pfam" id="PF00063">
    <property type="entry name" value="Myosin_head"/>
    <property type="match status" value="1"/>
</dbReference>
<organism evidence="11 12">
    <name type="scientific">Coregonus suidteri</name>
    <dbReference type="NCBI Taxonomy" id="861788"/>
    <lineage>
        <taxon>Eukaryota</taxon>
        <taxon>Metazoa</taxon>
        <taxon>Chordata</taxon>
        <taxon>Craniata</taxon>
        <taxon>Vertebrata</taxon>
        <taxon>Euteleostomi</taxon>
        <taxon>Actinopterygii</taxon>
        <taxon>Neopterygii</taxon>
        <taxon>Teleostei</taxon>
        <taxon>Protacanthopterygii</taxon>
        <taxon>Salmoniformes</taxon>
        <taxon>Salmonidae</taxon>
        <taxon>Coregoninae</taxon>
        <taxon>Coregonus</taxon>
    </lineage>
</organism>
<accession>A0AAN8L9M3</accession>
<sequence>MSTDAEMEIYGKAAIYLRKSEKERMEAQATPFDSKNSCYVTDKAELYLKGLITARADGKCTVTVTKPDGTKEEGKEFKDADIYEMNPPNGESGAGKTVNTKRVIQYFATIAVSGGEKKKEADPSKMQGSLEDQIIAANPLLEAYGNAKTVRNDNSSRFGKFIRIHFQGGKLA</sequence>
<evidence type="ECO:0000313" key="12">
    <source>
        <dbReference type="Proteomes" id="UP001356427"/>
    </source>
</evidence>
<comment type="caution">
    <text evidence="11">The sequence shown here is derived from an EMBL/GenBank/DDBJ whole genome shotgun (WGS) entry which is preliminary data.</text>
</comment>
<dbReference type="PRINTS" id="PR00193">
    <property type="entry name" value="MYOSINHEAVY"/>
</dbReference>
<dbReference type="SUPFAM" id="SSF52540">
    <property type="entry name" value="P-loop containing nucleoside triphosphate hydrolases"/>
    <property type="match status" value="1"/>
</dbReference>
<dbReference type="InterPro" id="IPR008989">
    <property type="entry name" value="Myosin_S1_N"/>
</dbReference>
<dbReference type="GO" id="GO:0016459">
    <property type="term" value="C:myosin complex"/>
    <property type="evidence" value="ECO:0007669"/>
    <property type="project" value="UniProtKB-KW"/>
</dbReference>
<evidence type="ECO:0000256" key="7">
    <source>
        <dbReference type="ARBA" id="ARBA00023203"/>
    </source>
</evidence>
<keyword evidence="4" id="KW-0175">Coiled coil</keyword>
<feature type="binding site" evidence="8">
    <location>
        <begin position="90"/>
        <end position="97"/>
    </location>
    <ligand>
        <name>ATP</name>
        <dbReference type="ChEBI" id="CHEBI:30616"/>
    </ligand>
</feature>
<keyword evidence="3 8" id="KW-0067">ATP-binding</keyword>
<evidence type="ECO:0000256" key="1">
    <source>
        <dbReference type="ARBA" id="ARBA00008314"/>
    </source>
</evidence>
<dbReference type="GO" id="GO:0016020">
    <property type="term" value="C:membrane"/>
    <property type="evidence" value="ECO:0007669"/>
    <property type="project" value="TreeGrafter"/>
</dbReference>
<dbReference type="InterPro" id="IPR004009">
    <property type="entry name" value="SH3_Myosin"/>
</dbReference>
<proteinExistence type="inferred from homology"/>
<dbReference type="GO" id="GO:0000146">
    <property type="term" value="F:microfilament motor activity"/>
    <property type="evidence" value="ECO:0007669"/>
    <property type="project" value="TreeGrafter"/>
</dbReference>
<keyword evidence="12" id="KW-1185">Reference proteome</keyword>
<dbReference type="Proteomes" id="UP001356427">
    <property type="component" value="Unassembled WGS sequence"/>
</dbReference>
<evidence type="ECO:0000256" key="4">
    <source>
        <dbReference type="ARBA" id="ARBA00023054"/>
    </source>
</evidence>
<evidence type="ECO:0000313" key="11">
    <source>
        <dbReference type="EMBL" id="KAK6301016.1"/>
    </source>
</evidence>
<keyword evidence="2 8" id="KW-0547">Nucleotide-binding</keyword>
<evidence type="ECO:0000256" key="9">
    <source>
        <dbReference type="SAM" id="MobiDB-lite"/>
    </source>
</evidence>
<keyword evidence="6 8" id="KW-0505">Motor protein</keyword>
<dbReference type="GO" id="GO:0007015">
    <property type="term" value="P:actin filament organization"/>
    <property type="evidence" value="ECO:0007669"/>
    <property type="project" value="TreeGrafter"/>
</dbReference>
<dbReference type="PANTHER" id="PTHR13140">
    <property type="entry name" value="MYOSIN"/>
    <property type="match status" value="1"/>
</dbReference>
<dbReference type="Pfam" id="PF02736">
    <property type="entry name" value="Myosin_N"/>
    <property type="match status" value="1"/>
</dbReference>
<name>A0AAN8L9M3_9TELE</name>
<feature type="region of interest" description="Disordered" evidence="9">
    <location>
        <begin position="66"/>
        <end position="96"/>
    </location>
</feature>
<dbReference type="InterPro" id="IPR027417">
    <property type="entry name" value="P-loop_NTPase"/>
</dbReference>
<dbReference type="PANTHER" id="PTHR13140:SF857">
    <property type="entry name" value="MYOSIN-11"/>
    <property type="match status" value="1"/>
</dbReference>
<evidence type="ECO:0000259" key="10">
    <source>
        <dbReference type="PROSITE" id="PS51456"/>
    </source>
</evidence>